<evidence type="ECO:0000256" key="2">
    <source>
        <dbReference type="SAM" id="SignalP"/>
    </source>
</evidence>
<feature type="region of interest" description="Disordered" evidence="1">
    <location>
        <begin position="51"/>
        <end position="82"/>
    </location>
</feature>
<evidence type="ECO:0000313" key="3">
    <source>
        <dbReference type="EMBL" id="PUZ51432.1"/>
    </source>
</evidence>
<evidence type="ECO:0000256" key="1">
    <source>
        <dbReference type="SAM" id="MobiDB-lite"/>
    </source>
</evidence>
<organism evidence="3 4">
    <name type="scientific">Panicum hallii var. hallii</name>
    <dbReference type="NCBI Taxonomy" id="1504633"/>
    <lineage>
        <taxon>Eukaryota</taxon>
        <taxon>Viridiplantae</taxon>
        <taxon>Streptophyta</taxon>
        <taxon>Embryophyta</taxon>
        <taxon>Tracheophyta</taxon>
        <taxon>Spermatophyta</taxon>
        <taxon>Magnoliopsida</taxon>
        <taxon>Liliopsida</taxon>
        <taxon>Poales</taxon>
        <taxon>Poaceae</taxon>
        <taxon>PACMAD clade</taxon>
        <taxon>Panicoideae</taxon>
        <taxon>Panicodae</taxon>
        <taxon>Paniceae</taxon>
        <taxon>Panicinae</taxon>
        <taxon>Panicum</taxon>
        <taxon>Panicum sect. Panicum</taxon>
    </lineage>
</organism>
<protein>
    <submittedName>
        <fullName evidence="3">Uncharacterized protein</fullName>
    </submittedName>
</protein>
<feature type="chain" id="PRO_5015539096" evidence="2">
    <location>
        <begin position="28"/>
        <end position="135"/>
    </location>
</feature>
<dbReference type="EMBL" id="CM009754">
    <property type="protein sequence ID" value="PUZ51432.1"/>
    <property type="molecule type" value="Genomic_DNA"/>
</dbReference>
<evidence type="ECO:0000313" key="4">
    <source>
        <dbReference type="Proteomes" id="UP000244336"/>
    </source>
</evidence>
<keyword evidence="4" id="KW-1185">Reference proteome</keyword>
<reference evidence="3 4" key="1">
    <citation type="submission" date="2018-04" db="EMBL/GenBank/DDBJ databases">
        <title>WGS assembly of Panicum hallii var. hallii HAL2.</title>
        <authorList>
            <person name="Lovell J."/>
            <person name="Jenkins J."/>
            <person name="Lowry D."/>
            <person name="Mamidi S."/>
            <person name="Sreedasyam A."/>
            <person name="Weng X."/>
            <person name="Barry K."/>
            <person name="Bonette J."/>
            <person name="Campitelli B."/>
            <person name="Daum C."/>
            <person name="Gordon S."/>
            <person name="Gould B."/>
            <person name="Lipzen A."/>
            <person name="MacQueen A."/>
            <person name="Palacio-Mejia J."/>
            <person name="Plott C."/>
            <person name="Shakirov E."/>
            <person name="Shu S."/>
            <person name="Yoshinaga Y."/>
            <person name="Zane M."/>
            <person name="Rokhsar D."/>
            <person name="Grimwood J."/>
            <person name="Schmutz J."/>
            <person name="Juenger T."/>
        </authorList>
    </citation>
    <scope>NUCLEOTIDE SEQUENCE [LARGE SCALE GENOMIC DNA]</scope>
    <source>
        <strain evidence="4">cv. HAL2</strain>
    </source>
</reference>
<proteinExistence type="predicted"/>
<dbReference type="Gramene" id="PUZ51432">
    <property type="protein sequence ID" value="PUZ51432"/>
    <property type="gene ID" value="GQ55_6G186100"/>
</dbReference>
<dbReference type="AlphaFoldDB" id="A0A2T7D767"/>
<dbReference type="Proteomes" id="UP000244336">
    <property type="component" value="Chromosome 6"/>
</dbReference>
<feature type="signal peptide" evidence="2">
    <location>
        <begin position="1"/>
        <end position="27"/>
    </location>
</feature>
<name>A0A2T7D767_9POAL</name>
<keyword evidence="2" id="KW-0732">Signal</keyword>
<gene>
    <name evidence="3" type="ORF">GQ55_6G186100</name>
</gene>
<sequence length="135" mass="15351">MSGSARIQSRRPELLVVFWLPLRPCSAARTPAQGRRSQLWRRGIPTEAGDLGSRRLLPCGGPSACGSGGSRPSRARRRPGAVRRGAWREFPRRLWRRPFLPMRLSPLCGLLPRRGSRAGWGRWRRGRELLPPIRR</sequence>
<accession>A0A2T7D767</accession>